<keyword evidence="5" id="KW-0333">Golgi apparatus</keyword>
<evidence type="ECO:0000256" key="6">
    <source>
        <dbReference type="SAM" id="MobiDB-lite"/>
    </source>
</evidence>
<evidence type="ECO:0000256" key="3">
    <source>
        <dbReference type="ARBA" id="ARBA00022448"/>
    </source>
</evidence>
<dbReference type="Pfam" id="PF20655">
    <property type="entry name" value="Vps52_C"/>
    <property type="match status" value="1"/>
</dbReference>
<dbReference type="GO" id="GO:0032456">
    <property type="term" value="P:endocytic recycling"/>
    <property type="evidence" value="ECO:0007669"/>
    <property type="project" value="TreeGrafter"/>
</dbReference>
<proteinExistence type="inferred from homology"/>
<reference evidence="9" key="1">
    <citation type="journal article" date="2023" name="PhytoFront">
        <title>Draft Genome Resources of Seven Strains of Tilletia horrida, Causal Agent of Kernel Smut of Rice.</title>
        <authorList>
            <person name="Khanal S."/>
            <person name="Antony Babu S."/>
            <person name="Zhou X.G."/>
        </authorList>
    </citation>
    <scope>NUCLEOTIDE SEQUENCE</scope>
    <source>
        <strain evidence="9">TX3</strain>
    </source>
</reference>
<dbReference type="GO" id="GO:0006896">
    <property type="term" value="P:Golgi to vacuole transport"/>
    <property type="evidence" value="ECO:0007669"/>
    <property type="project" value="TreeGrafter"/>
</dbReference>
<evidence type="ECO:0000256" key="4">
    <source>
        <dbReference type="ARBA" id="ARBA00022927"/>
    </source>
</evidence>
<keyword evidence="4" id="KW-0653">Protein transport</keyword>
<dbReference type="AlphaFoldDB" id="A0AAN6GKG6"/>
<feature type="domain" description="Vps52 C-terminal" evidence="8">
    <location>
        <begin position="328"/>
        <end position="370"/>
    </location>
</feature>
<dbReference type="InterPro" id="IPR048361">
    <property type="entry name" value="Vps52_C"/>
</dbReference>
<evidence type="ECO:0000313" key="9">
    <source>
        <dbReference type="EMBL" id="KAK0538770.1"/>
    </source>
</evidence>
<dbReference type="GO" id="GO:0019905">
    <property type="term" value="F:syntaxin binding"/>
    <property type="evidence" value="ECO:0007669"/>
    <property type="project" value="TreeGrafter"/>
</dbReference>
<feature type="domain" description="Vps52 coiled-coil" evidence="7">
    <location>
        <begin position="33"/>
        <end position="225"/>
    </location>
</feature>
<dbReference type="PANTHER" id="PTHR14190">
    <property type="entry name" value="SUPPRESSOR OF ACTIN MUTATIONS 2/VACUOLAR PROTEIN SORTING 52"/>
    <property type="match status" value="1"/>
</dbReference>
<comment type="caution">
    <text evidence="9">The sequence shown here is derived from an EMBL/GenBank/DDBJ whole genome shotgun (WGS) entry which is preliminary data.</text>
</comment>
<keyword evidence="3" id="KW-0813">Transport</keyword>
<dbReference type="GO" id="GO:0005829">
    <property type="term" value="C:cytosol"/>
    <property type="evidence" value="ECO:0007669"/>
    <property type="project" value="GOC"/>
</dbReference>
<name>A0AAN6GKG6_9BASI</name>
<dbReference type="Pfam" id="PF04129">
    <property type="entry name" value="Vps52_CC"/>
    <property type="match status" value="1"/>
</dbReference>
<dbReference type="PANTHER" id="PTHR14190:SF7">
    <property type="entry name" value="VACUOLAR PROTEIN SORTING-ASSOCIATED PROTEIN 52 HOMOLOG"/>
    <property type="match status" value="1"/>
</dbReference>
<dbReference type="GO" id="GO:0015031">
    <property type="term" value="P:protein transport"/>
    <property type="evidence" value="ECO:0007669"/>
    <property type="project" value="UniProtKB-KW"/>
</dbReference>
<feature type="compositionally biased region" description="Acidic residues" evidence="6">
    <location>
        <begin position="484"/>
        <end position="506"/>
    </location>
</feature>
<feature type="region of interest" description="Disordered" evidence="6">
    <location>
        <begin position="422"/>
        <end position="515"/>
    </location>
</feature>
<keyword evidence="10" id="KW-1185">Reference proteome</keyword>
<dbReference type="GO" id="GO:0000938">
    <property type="term" value="C:GARP complex"/>
    <property type="evidence" value="ECO:0007669"/>
    <property type="project" value="TreeGrafter"/>
</dbReference>
<organism evidence="9 10">
    <name type="scientific">Tilletia horrida</name>
    <dbReference type="NCBI Taxonomy" id="155126"/>
    <lineage>
        <taxon>Eukaryota</taxon>
        <taxon>Fungi</taxon>
        <taxon>Dikarya</taxon>
        <taxon>Basidiomycota</taxon>
        <taxon>Ustilaginomycotina</taxon>
        <taxon>Exobasidiomycetes</taxon>
        <taxon>Tilletiales</taxon>
        <taxon>Tilletiaceae</taxon>
        <taxon>Tilletia</taxon>
    </lineage>
</organism>
<gene>
    <name evidence="9" type="primary">VPS52</name>
    <name evidence="9" type="ORF">OC842_001189</name>
</gene>
<sequence>MAATHSPHDAQDARQERDELHRAFVERAPGFLALHDQVNASTSLLDSLESFLSTFQRDLKTVSTHISDLQRRSNRIDSRLHARAELERPLSDLLATITLRPGLVSQIFDTEPDASWPAAIGELENVLTTTASNLPASLPASAAVNGAGASGGSIADGQSATSFADMKAVKEARDAAEGCRVMAATKIRPALLAPLNSIRSSVTTNLQVLQSSVLLAQHYRPLYAFLARHASRVSIDVQRAYVAAARLYFETGFRRYTRALTAIRNRSVAQDVSVLLGEEVPAAGFGANAVAFLSRTANRDKDAAPNATDPWLQWDAARLSCGKFNGPTVLLAYQADDSSTRASPELLFRSLSLVLFDNACSEYAFIVRFFDQLPAPAAQNPFASGSVPPSVGSASEVGGSRSPNFDGASAFGLHRIVGSSSSAIGRRSSAPVSQGNGRPRGSISAVSTSRPGTGTRVTTASSQAISTIDETPGPEDSASVAGDRDEDDLDEDDEDEDDEDEADDTVGELGSGFNGSFSLASGRRRKKAVTNVTRLTLKEQRAQQGRGAADELWKQVMEPALGHWLSFVKLILNPSATPPPLLSLATMLRLNSHLLAASLARGSSSVLHPVLLAFRNEAGPLFRKSLSDNVDSVRKVADVAAAAAGVSTSTGEGAGSSSAGGLFGGLVRVAAGGGGATPEKVTDDFVRLVSSRYARTFSSLVHLSEEGDDETFIFNEMFRLRSELERLIHAQAKRAGKTSSAAQHLALGTFYEAVIQGLETGPAAAAHSRIQSELSHWKEMEATRQRGPNA</sequence>
<evidence type="ECO:0000259" key="8">
    <source>
        <dbReference type="Pfam" id="PF20655"/>
    </source>
</evidence>
<evidence type="ECO:0000256" key="1">
    <source>
        <dbReference type="ARBA" id="ARBA00004601"/>
    </source>
</evidence>
<feature type="compositionally biased region" description="Polar residues" evidence="6">
    <location>
        <begin position="444"/>
        <end position="469"/>
    </location>
</feature>
<comment type="similarity">
    <text evidence="2">Belongs to the VPS52 family.</text>
</comment>
<comment type="subcellular location">
    <subcellularLocation>
        <location evidence="1">Golgi apparatus</location>
        <location evidence="1">trans-Golgi network</location>
    </subcellularLocation>
</comment>
<evidence type="ECO:0000256" key="5">
    <source>
        <dbReference type="ARBA" id="ARBA00023034"/>
    </source>
</evidence>
<evidence type="ECO:0000256" key="2">
    <source>
        <dbReference type="ARBA" id="ARBA00008180"/>
    </source>
</evidence>
<dbReference type="InterPro" id="IPR007258">
    <property type="entry name" value="Vps52"/>
</dbReference>
<protein>
    <submittedName>
        <fullName evidence="9">Vacuolar protein sorting-associated protein 52</fullName>
    </submittedName>
</protein>
<evidence type="ECO:0000313" key="10">
    <source>
        <dbReference type="Proteomes" id="UP001176521"/>
    </source>
</evidence>
<dbReference type="GO" id="GO:0042147">
    <property type="term" value="P:retrograde transport, endosome to Golgi"/>
    <property type="evidence" value="ECO:0007669"/>
    <property type="project" value="TreeGrafter"/>
</dbReference>
<dbReference type="InterPro" id="IPR048319">
    <property type="entry name" value="Vps52_CC"/>
</dbReference>
<evidence type="ECO:0000259" key="7">
    <source>
        <dbReference type="Pfam" id="PF04129"/>
    </source>
</evidence>
<dbReference type="EMBL" id="JAPDMQ010000040">
    <property type="protein sequence ID" value="KAK0538770.1"/>
    <property type="molecule type" value="Genomic_DNA"/>
</dbReference>
<accession>A0AAN6GKG6</accession>
<dbReference type="Proteomes" id="UP001176521">
    <property type="component" value="Unassembled WGS sequence"/>
</dbReference>